<keyword evidence="1" id="KW-0472">Membrane</keyword>
<keyword evidence="3" id="KW-1185">Reference proteome</keyword>
<evidence type="ECO:0000313" key="3">
    <source>
        <dbReference type="Proteomes" id="UP001497453"/>
    </source>
</evidence>
<reference evidence="3" key="1">
    <citation type="submission" date="2024-04" db="EMBL/GenBank/DDBJ databases">
        <authorList>
            <person name="Shaw F."/>
            <person name="Minotto A."/>
        </authorList>
    </citation>
    <scope>NUCLEOTIDE SEQUENCE [LARGE SCALE GENOMIC DNA]</scope>
</reference>
<gene>
    <name evidence="2" type="ORF">GFSPODELE1_LOCUS1649</name>
</gene>
<name>A0ABP1CRV6_9APHY</name>
<evidence type="ECO:0000313" key="2">
    <source>
        <dbReference type="EMBL" id="CAL1697438.1"/>
    </source>
</evidence>
<accession>A0ABP1CRV6</accession>
<dbReference type="Proteomes" id="UP001497453">
    <property type="component" value="Chromosome 10"/>
</dbReference>
<feature type="transmembrane region" description="Helical" evidence="1">
    <location>
        <begin position="6"/>
        <end position="23"/>
    </location>
</feature>
<protein>
    <submittedName>
        <fullName evidence="2">Uncharacterized protein</fullName>
    </submittedName>
</protein>
<dbReference type="EMBL" id="OZ037953">
    <property type="protein sequence ID" value="CAL1697438.1"/>
    <property type="molecule type" value="Genomic_DNA"/>
</dbReference>
<proteinExistence type="predicted"/>
<keyword evidence="1" id="KW-1133">Transmembrane helix</keyword>
<keyword evidence="1" id="KW-0812">Transmembrane</keyword>
<evidence type="ECO:0000256" key="1">
    <source>
        <dbReference type="SAM" id="Phobius"/>
    </source>
</evidence>
<organism evidence="2 3">
    <name type="scientific">Somion occarium</name>
    <dbReference type="NCBI Taxonomy" id="3059160"/>
    <lineage>
        <taxon>Eukaryota</taxon>
        <taxon>Fungi</taxon>
        <taxon>Dikarya</taxon>
        <taxon>Basidiomycota</taxon>
        <taxon>Agaricomycotina</taxon>
        <taxon>Agaricomycetes</taxon>
        <taxon>Polyporales</taxon>
        <taxon>Cerrenaceae</taxon>
        <taxon>Somion</taxon>
    </lineage>
</organism>
<sequence>MDEIFPFAHSLAFLNIYFALNCYRKLMRPLTLGTTQAYYMILKYCGEVVQAEQNLSLLGDKESRFSELDKMERSWLCVRAGNIVGHSSVKL</sequence>